<dbReference type="InterPro" id="IPR005053">
    <property type="entry name" value="MobA_MobL"/>
</dbReference>
<reference evidence="4 5" key="1">
    <citation type="submission" date="2017-10" db="EMBL/GenBank/DDBJ databases">
        <title>Whole genome sequencing of Pseudoxanthomonas broegbernensis DSM 12573(T).</title>
        <authorList>
            <person name="Kumar S."/>
            <person name="Bansal K."/>
            <person name="Kaur A."/>
            <person name="Patil P."/>
            <person name="Sharma S."/>
            <person name="Patil P.B."/>
        </authorList>
    </citation>
    <scope>NUCLEOTIDE SEQUENCE [LARGE SCALE GENOMIC DNA]</scope>
    <source>
        <strain evidence="4 5">DSM 12573</strain>
    </source>
</reference>
<dbReference type="EMBL" id="MWIP01000001">
    <property type="protein sequence ID" value="KAF1687959.1"/>
    <property type="molecule type" value="Genomic_DNA"/>
</dbReference>
<dbReference type="RefSeq" id="WP_162309510.1">
    <property type="nucleotide sequence ID" value="NZ_JACHGU010000003.1"/>
</dbReference>
<evidence type="ECO:0000259" key="3">
    <source>
        <dbReference type="Pfam" id="PF03389"/>
    </source>
</evidence>
<protein>
    <submittedName>
        <fullName evidence="4">Plasmid mobilization protein</fullName>
    </submittedName>
</protein>
<evidence type="ECO:0000256" key="2">
    <source>
        <dbReference type="ARBA" id="ARBA00022971"/>
    </source>
</evidence>
<evidence type="ECO:0000256" key="1">
    <source>
        <dbReference type="ARBA" id="ARBA00010873"/>
    </source>
</evidence>
<feature type="domain" description="MobA/MobL protein" evidence="3">
    <location>
        <begin position="41"/>
        <end position="215"/>
    </location>
</feature>
<dbReference type="Gene3D" id="3.30.930.30">
    <property type="match status" value="1"/>
</dbReference>
<keyword evidence="2" id="KW-0184">Conjugation</keyword>
<dbReference type="Pfam" id="PF03389">
    <property type="entry name" value="MobA_MobL"/>
    <property type="match status" value="1"/>
</dbReference>
<proteinExistence type="inferred from homology"/>
<gene>
    <name evidence="4" type="ORF">B1992_00530</name>
</gene>
<evidence type="ECO:0000313" key="5">
    <source>
        <dbReference type="Proteomes" id="UP000462066"/>
    </source>
</evidence>
<accession>A0A7V8GPZ3</accession>
<evidence type="ECO:0000313" key="4">
    <source>
        <dbReference type="EMBL" id="KAF1687959.1"/>
    </source>
</evidence>
<name>A0A7V8GPZ3_9GAMM</name>
<dbReference type="AlphaFoldDB" id="A0A7V8GPZ3"/>
<keyword evidence="5" id="KW-1185">Reference proteome</keyword>
<organism evidence="4 5">
    <name type="scientific">Pseudoxanthomonas broegbernensis</name>
    <dbReference type="NCBI Taxonomy" id="83619"/>
    <lineage>
        <taxon>Bacteria</taxon>
        <taxon>Pseudomonadati</taxon>
        <taxon>Pseudomonadota</taxon>
        <taxon>Gammaproteobacteria</taxon>
        <taxon>Lysobacterales</taxon>
        <taxon>Lysobacteraceae</taxon>
        <taxon>Pseudoxanthomonas</taxon>
    </lineage>
</organism>
<dbReference type="Proteomes" id="UP000462066">
    <property type="component" value="Unassembled WGS sequence"/>
</dbReference>
<sequence>MASFHYSIKSGKKGSARRHSMYIERRGSHSAQEDLIHSSYGNMPTWAMNDPSLFWGMADQHERANGAAYREHEVALPNELTVAQLIELAERLSRKLVGNKPFQYAIHAPEGKLGGIQNPHVHLMHSDRIPDGIDRSPDRMFARYNALQPSAGGCRKDSGGRSPMELRQQVIASRKLVADIQNQALAEHGHEARVDHRTLRDQGVRRRAEHHLGPRFIKGMAGLEKARYAECRAHGAAAGLDT</sequence>
<comment type="caution">
    <text evidence="4">The sequence shown here is derived from an EMBL/GenBank/DDBJ whole genome shotgun (WGS) entry which is preliminary data.</text>
</comment>
<comment type="similarity">
    <text evidence="1">Belongs to the MobA/MobL family.</text>
</comment>